<dbReference type="GO" id="GO:0016757">
    <property type="term" value="F:glycosyltransferase activity"/>
    <property type="evidence" value="ECO:0007669"/>
    <property type="project" value="InterPro"/>
</dbReference>
<dbReference type="Pfam" id="PF13579">
    <property type="entry name" value="Glyco_trans_4_4"/>
    <property type="match status" value="1"/>
</dbReference>
<reference evidence="3" key="1">
    <citation type="submission" date="2020-12" db="EMBL/GenBank/DDBJ databases">
        <title>Snuella sp. nov., isolated from sediment in Incheon.</title>
        <authorList>
            <person name="Kim W."/>
        </authorList>
    </citation>
    <scope>NUCLEOTIDE SEQUENCE</scope>
    <source>
        <strain evidence="3">CAU 1569</strain>
    </source>
</reference>
<dbReference type="RefSeq" id="WP_199114669.1">
    <property type="nucleotide sequence ID" value="NZ_JAELVQ010000007.1"/>
</dbReference>
<organism evidence="3 4">
    <name type="scientific">Snuella sedimenti</name>
    <dbReference type="NCBI Taxonomy" id="2798802"/>
    <lineage>
        <taxon>Bacteria</taxon>
        <taxon>Pseudomonadati</taxon>
        <taxon>Bacteroidota</taxon>
        <taxon>Flavobacteriia</taxon>
        <taxon>Flavobacteriales</taxon>
        <taxon>Flavobacteriaceae</taxon>
        <taxon>Snuella</taxon>
    </lineage>
</organism>
<dbReference type="InterPro" id="IPR028098">
    <property type="entry name" value="Glyco_trans_4-like_N"/>
</dbReference>
<dbReference type="InterPro" id="IPR001296">
    <property type="entry name" value="Glyco_trans_1"/>
</dbReference>
<protein>
    <submittedName>
        <fullName evidence="3">Glycosyltransferase family 4 protein</fullName>
    </submittedName>
</protein>
<keyword evidence="4" id="KW-1185">Reference proteome</keyword>
<sequence length="392" mass="44512">MKIAIYSGDIPSTTFIEHLIKGVAETHDVLLFGTRKEAIFYDNRRIKVYGVSKHRILRLIQVKWRVFLLLLRYPSRFKRALKEVNKLDSYYNKYNAFCKVVPVLLYLPDVFHVQWAKDLEKWLFLKTAFGVKLIVSLRGAHINYSPIAEPQLADSYRNNFPEVDGFHAVSAAIAREAQQYGAPKDSIEVIHSLVPKVTFEQFATYKKREGNVVRLVSVGRFHWKKGYRYALDAVKMLKDKGLSVSYTIISSNSITEDILFQMHQLDLKNEVTVLNGLPQQQLFETMKTFDCLLLPSLEEGIANVVLEAMALGIPVVSTNCGGMAEVVVPNETGWLVPVRDPETLAEAIQTVCQTPEADLQRIVLNAHGFVKTHFNAEAGIKQFLGLYESLFE</sequence>
<dbReference type="Proteomes" id="UP000610931">
    <property type="component" value="Unassembled WGS sequence"/>
</dbReference>
<dbReference type="Gene3D" id="3.40.50.2000">
    <property type="entry name" value="Glycogen Phosphorylase B"/>
    <property type="match status" value="2"/>
</dbReference>
<accession>A0A8J7LS13</accession>
<dbReference type="Pfam" id="PF00534">
    <property type="entry name" value="Glycos_transf_1"/>
    <property type="match status" value="1"/>
</dbReference>
<dbReference type="SUPFAM" id="SSF53756">
    <property type="entry name" value="UDP-Glycosyltransferase/glycogen phosphorylase"/>
    <property type="match status" value="1"/>
</dbReference>
<evidence type="ECO:0000313" key="3">
    <source>
        <dbReference type="EMBL" id="MBJ6367905.1"/>
    </source>
</evidence>
<dbReference type="PANTHER" id="PTHR12526">
    <property type="entry name" value="GLYCOSYLTRANSFERASE"/>
    <property type="match status" value="1"/>
</dbReference>
<dbReference type="AlphaFoldDB" id="A0A8J7LS13"/>
<dbReference type="EMBL" id="JAELVQ010000007">
    <property type="protein sequence ID" value="MBJ6367905.1"/>
    <property type="molecule type" value="Genomic_DNA"/>
</dbReference>
<dbReference type="PANTHER" id="PTHR12526:SF630">
    <property type="entry name" value="GLYCOSYLTRANSFERASE"/>
    <property type="match status" value="1"/>
</dbReference>
<evidence type="ECO:0000313" key="4">
    <source>
        <dbReference type="Proteomes" id="UP000610931"/>
    </source>
</evidence>
<feature type="domain" description="Glycosyl transferase family 1" evidence="1">
    <location>
        <begin position="214"/>
        <end position="356"/>
    </location>
</feature>
<name>A0A8J7LS13_9FLAO</name>
<dbReference type="CDD" id="cd03801">
    <property type="entry name" value="GT4_PimA-like"/>
    <property type="match status" value="1"/>
</dbReference>
<evidence type="ECO:0000259" key="2">
    <source>
        <dbReference type="Pfam" id="PF13579"/>
    </source>
</evidence>
<evidence type="ECO:0000259" key="1">
    <source>
        <dbReference type="Pfam" id="PF00534"/>
    </source>
</evidence>
<proteinExistence type="predicted"/>
<comment type="caution">
    <text evidence="3">The sequence shown here is derived from an EMBL/GenBank/DDBJ whole genome shotgun (WGS) entry which is preliminary data.</text>
</comment>
<gene>
    <name evidence="3" type="ORF">JF259_07375</name>
</gene>
<feature type="domain" description="Glycosyltransferase subfamily 4-like N-terminal" evidence="2">
    <location>
        <begin position="14"/>
        <end position="191"/>
    </location>
</feature>